<evidence type="ECO:0000256" key="4">
    <source>
        <dbReference type="ARBA" id="ARBA00022553"/>
    </source>
</evidence>
<dbReference type="PROSITE" id="PS50109">
    <property type="entry name" value="HIS_KIN"/>
    <property type="match status" value="1"/>
</dbReference>
<keyword evidence="8 12" id="KW-1133">Transmembrane helix</keyword>
<dbReference type="InterPro" id="IPR003661">
    <property type="entry name" value="HisK_dim/P_dom"/>
</dbReference>
<dbReference type="InterPro" id="IPR050428">
    <property type="entry name" value="TCS_sensor_his_kinase"/>
</dbReference>
<protein>
    <recommendedName>
        <fullName evidence="3">histidine kinase</fullName>
        <ecNumber evidence="3">2.7.13.3</ecNumber>
    </recommendedName>
</protein>
<dbReference type="SMART" id="SM00387">
    <property type="entry name" value="HATPase_c"/>
    <property type="match status" value="1"/>
</dbReference>
<dbReference type="InterPro" id="IPR003660">
    <property type="entry name" value="HAMP_dom"/>
</dbReference>
<dbReference type="RefSeq" id="WP_110565285.1">
    <property type="nucleotide sequence ID" value="NZ_PYBV01000026.1"/>
</dbReference>
<comment type="catalytic activity">
    <reaction evidence="1">
        <text>ATP + protein L-histidine = ADP + protein N-phospho-L-histidine.</text>
        <dbReference type="EC" id="2.7.13.3"/>
    </reaction>
</comment>
<evidence type="ECO:0000256" key="11">
    <source>
        <dbReference type="SAM" id="MobiDB-lite"/>
    </source>
</evidence>
<dbReference type="InterPro" id="IPR036890">
    <property type="entry name" value="HATPase_C_sf"/>
</dbReference>
<dbReference type="CDD" id="cd06225">
    <property type="entry name" value="HAMP"/>
    <property type="match status" value="1"/>
</dbReference>
<dbReference type="Gene3D" id="1.10.287.130">
    <property type="match status" value="1"/>
</dbReference>
<gene>
    <name evidence="15" type="ORF">C7C45_20415</name>
</gene>
<comment type="subcellular location">
    <subcellularLocation>
        <location evidence="2">Cell membrane</location>
    </subcellularLocation>
</comment>
<dbReference type="InterPro" id="IPR036097">
    <property type="entry name" value="HisK_dim/P_sf"/>
</dbReference>
<evidence type="ECO:0000313" key="16">
    <source>
        <dbReference type="Proteomes" id="UP000248333"/>
    </source>
</evidence>
<reference evidence="15 16" key="1">
    <citation type="submission" date="2018-03" db="EMBL/GenBank/DDBJ databases">
        <title>Bioinformatic expansion and discovery of thiopeptide antibiotics.</title>
        <authorList>
            <person name="Schwalen C.J."/>
            <person name="Hudson G.A."/>
            <person name="Mitchell D.A."/>
        </authorList>
    </citation>
    <scope>NUCLEOTIDE SEQUENCE [LARGE SCALE GENOMIC DNA]</scope>
    <source>
        <strain evidence="15 16">NRRL 8041</strain>
    </source>
</reference>
<dbReference type="CDD" id="cd00082">
    <property type="entry name" value="HisKA"/>
    <property type="match status" value="1"/>
</dbReference>
<dbReference type="Gene3D" id="6.10.340.10">
    <property type="match status" value="1"/>
</dbReference>
<keyword evidence="7 15" id="KW-0418">Kinase</keyword>
<dbReference type="Pfam" id="PF02518">
    <property type="entry name" value="HATPase_c"/>
    <property type="match status" value="1"/>
</dbReference>
<evidence type="ECO:0000256" key="8">
    <source>
        <dbReference type="ARBA" id="ARBA00022989"/>
    </source>
</evidence>
<dbReference type="CDD" id="cd00075">
    <property type="entry name" value="HATPase"/>
    <property type="match status" value="1"/>
</dbReference>
<dbReference type="Proteomes" id="UP000248333">
    <property type="component" value="Unassembled WGS sequence"/>
</dbReference>
<dbReference type="OrthoDB" id="9786919at2"/>
<evidence type="ECO:0000256" key="2">
    <source>
        <dbReference type="ARBA" id="ARBA00004236"/>
    </source>
</evidence>
<evidence type="ECO:0000256" key="5">
    <source>
        <dbReference type="ARBA" id="ARBA00022679"/>
    </source>
</evidence>
<evidence type="ECO:0000256" key="1">
    <source>
        <dbReference type="ARBA" id="ARBA00000085"/>
    </source>
</evidence>
<evidence type="ECO:0000256" key="10">
    <source>
        <dbReference type="ARBA" id="ARBA00023136"/>
    </source>
</evidence>
<evidence type="ECO:0000256" key="7">
    <source>
        <dbReference type="ARBA" id="ARBA00022777"/>
    </source>
</evidence>
<dbReference type="Pfam" id="PF00512">
    <property type="entry name" value="HisKA"/>
    <property type="match status" value="1"/>
</dbReference>
<keyword evidence="5" id="KW-0808">Transferase</keyword>
<dbReference type="Pfam" id="PF00672">
    <property type="entry name" value="HAMP"/>
    <property type="match status" value="1"/>
</dbReference>
<dbReference type="PROSITE" id="PS50885">
    <property type="entry name" value="HAMP"/>
    <property type="match status" value="1"/>
</dbReference>
<dbReference type="SUPFAM" id="SSF47384">
    <property type="entry name" value="Homodimeric domain of signal transducing histidine kinase"/>
    <property type="match status" value="1"/>
</dbReference>
<evidence type="ECO:0000256" key="6">
    <source>
        <dbReference type="ARBA" id="ARBA00022692"/>
    </source>
</evidence>
<dbReference type="SMART" id="SM00388">
    <property type="entry name" value="HisKA"/>
    <property type="match status" value="1"/>
</dbReference>
<dbReference type="PANTHER" id="PTHR45436:SF5">
    <property type="entry name" value="SENSOR HISTIDINE KINASE TRCS"/>
    <property type="match status" value="1"/>
</dbReference>
<dbReference type="EC" id="2.7.13.3" evidence="3"/>
<keyword evidence="9" id="KW-0902">Two-component regulatory system</keyword>
<dbReference type="InterPro" id="IPR005467">
    <property type="entry name" value="His_kinase_dom"/>
</dbReference>
<dbReference type="SUPFAM" id="SSF55874">
    <property type="entry name" value="ATPase domain of HSP90 chaperone/DNA topoisomerase II/histidine kinase"/>
    <property type="match status" value="1"/>
</dbReference>
<feature type="domain" description="HAMP" evidence="14">
    <location>
        <begin position="184"/>
        <end position="236"/>
    </location>
</feature>
<dbReference type="EMBL" id="PYBV01000026">
    <property type="protein sequence ID" value="PYC67707.1"/>
    <property type="molecule type" value="Genomic_DNA"/>
</dbReference>
<keyword evidence="10 12" id="KW-0472">Membrane</keyword>
<dbReference type="PRINTS" id="PR00344">
    <property type="entry name" value="BCTRLSENSOR"/>
</dbReference>
<evidence type="ECO:0000259" key="13">
    <source>
        <dbReference type="PROSITE" id="PS50109"/>
    </source>
</evidence>
<evidence type="ECO:0000256" key="3">
    <source>
        <dbReference type="ARBA" id="ARBA00012438"/>
    </source>
</evidence>
<feature type="transmembrane region" description="Helical" evidence="12">
    <location>
        <begin position="163"/>
        <end position="183"/>
    </location>
</feature>
<feature type="transmembrane region" description="Helical" evidence="12">
    <location>
        <begin position="15"/>
        <end position="38"/>
    </location>
</feature>
<evidence type="ECO:0000256" key="9">
    <source>
        <dbReference type="ARBA" id="ARBA00023012"/>
    </source>
</evidence>
<dbReference type="SMART" id="SM00304">
    <property type="entry name" value="HAMP"/>
    <property type="match status" value="1"/>
</dbReference>
<dbReference type="PANTHER" id="PTHR45436">
    <property type="entry name" value="SENSOR HISTIDINE KINASE YKOH"/>
    <property type="match status" value="1"/>
</dbReference>
<evidence type="ECO:0000259" key="14">
    <source>
        <dbReference type="PROSITE" id="PS50885"/>
    </source>
</evidence>
<dbReference type="AlphaFoldDB" id="A0A318NR57"/>
<keyword evidence="16" id="KW-1185">Reference proteome</keyword>
<dbReference type="InterPro" id="IPR004358">
    <property type="entry name" value="Sig_transdc_His_kin-like_C"/>
</dbReference>
<keyword evidence="6 12" id="KW-0812">Transmembrane</keyword>
<dbReference type="SUPFAM" id="SSF158472">
    <property type="entry name" value="HAMP domain-like"/>
    <property type="match status" value="1"/>
</dbReference>
<dbReference type="InterPro" id="IPR003594">
    <property type="entry name" value="HATPase_dom"/>
</dbReference>
<name>A0A318NR57_9ACTN</name>
<dbReference type="GO" id="GO:0005886">
    <property type="term" value="C:plasma membrane"/>
    <property type="evidence" value="ECO:0007669"/>
    <property type="project" value="UniProtKB-SubCell"/>
</dbReference>
<evidence type="ECO:0000256" key="12">
    <source>
        <dbReference type="SAM" id="Phobius"/>
    </source>
</evidence>
<feature type="region of interest" description="Disordered" evidence="11">
    <location>
        <begin position="453"/>
        <end position="482"/>
    </location>
</feature>
<keyword evidence="4" id="KW-0597">Phosphoprotein</keyword>
<feature type="domain" description="Histidine kinase" evidence="13">
    <location>
        <begin position="251"/>
        <end position="458"/>
    </location>
</feature>
<evidence type="ECO:0000313" key="15">
    <source>
        <dbReference type="EMBL" id="PYC67707.1"/>
    </source>
</evidence>
<accession>A0A318NR57</accession>
<sequence>MAGRAVTPGRLRRRLTIAFVLVAGVSAGLLAGGTGLLLRQSWWDASLHEAAADARYQLVLAGQFLPLTEKRSTELLTSFEASGRHVVLVDGPSRPSHPAYAPVLGPRLRATVAAGQLGYERSAPTQRPRLLVVGGRIPGSTAELYVLTVEDDVATDLGQLRTALVAGWVLVVLLAAGVGHALARRTLEPVGRASRAARALTEGLLATRLPVRGHDEFSVWAASFNEMAEALESKIAALSAAQARERRFTADVAHELRTPVTALVAAASLLREHLDQLPDDARPAARLLVGDVVRLRRLVEDLMEISRLDAGREQPAVGPVDAVALLHGIVSARGWSRRVQVSGDRVTLRTDPRRLERVLANLVTNAIEHGGGEIRATVTDADPLVVFEVSDQGPGIPAEHLQRVFDRFHKVDPSRSAPGSGLGLAIAWEHTTLLGGALSVRSGPGTGTRFLLELPAGGPAEPPGDDGERRDPGAGLATGGAR</sequence>
<organism evidence="15 16">
    <name type="scientific">Micromonospora arborensis</name>
    <dbReference type="NCBI Taxonomy" id="2116518"/>
    <lineage>
        <taxon>Bacteria</taxon>
        <taxon>Bacillati</taxon>
        <taxon>Actinomycetota</taxon>
        <taxon>Actinomycetes</taxon>
        <taxon>Micromonosporales</taxon>
        <taxon>Micromonosporaceae</taxon>
        <taxon>Micromonospora</taxon>
    </lineage>
</organism>
<comment type="caution">
    <text evidence="15">The sequence shown here is derived from an EMBL/GenBank/DDBJ whole genome shotgun (WGS) entry which is preliminary data.</text>
</comment>
<proteinExistence type="predicted"/>
<dbReference type="GO" id="GO:0000155">
    <property type="term" value="F:phosphorelay sensor kinase activity"/>
    <property type="evidence" value="ECO:0007669"/>
    <property type="project" value="InterPro"/>
</dbReference>
<dbReference type="Gene3D" id="3.30.565.10">
    <property type="entry name" value="Histidine kinase-like ATPase, C-terminal domain"/>
    <property type="match status" value="1"/>
</dbReference>